<evidence type="ECO:0000256" key="1">
    <source>
        <dbReference type="ARBA" id="ARBA00022723"/>
    </source>
</evidence>
<dbReference type="EMBL" id="CP063144">
    <property type="protein sequence ID" value="QOR94693.1"/>
    <property type="molecule type" value="Genomic_DNA"/>
</dbReference>
<keyword evidence="1 9" id="KW-0479">Metal-binding</keyword>
<dbReference type="GO" id="GO:0005524">
    <property type="term" value="F:ATP binding"/>
    <property type="evidence" value="ECO:0007669"/>
    <property type="project" value="UniProtKB-KW"/>
</dbReference>
<evidence type="ECO:0000313" key="13">
    <source>
        <dbReference type="Proteomes" id="UP000593766"/>
    </source>
</evidence>
<dbReference type="OrthoDB" id="19259at2157"/>
<evidence type="ECO:0000256" key="4">
    <source>
        <dbReference type="ARBA" id="ARBA00022801"/>
    </source>
</evidence>
<dbReference type="SUPFAM" id="SSF75712">
    <property type="entry name" value="Rad50 coiled-coil Zn hook"/>
    <property type="match status" value="1"/>
</dbReference>
<dbReference type="Gene3D" id="3.40.50.300">
    <property type="entry name" value="P-loop containing nucleotide triphosphate hydrolases"/>
    <property type="match status" value="2"/>
</dbReference>
<keyword evidence="5 9" id="KW-0862">Zinc</keyword>
<dbReference type="RefSeq" id="WP_193436490.1">
    <property type="nucleotide sequence ID" value="NZ_CP063144.1"/>
</dbReference>
<evidence type="ECO:0000256" key="10">
    <source>
        <dbReference type="SAM" id="Coils"/>
    </source>
</evidence>
<keyword evidence="8" id="KW-0234">DNA repair</keyword>
<dbReference type="PROSITE" id="PS51131">
    <property type="entry name" value="ZN_HOOK"/>
    <property type="match status" value="1"/>
</dbReference>
<feature type="domain" description="Zinc-hook" evidence="11">
    <location>
        <begin position="458"/>
        <end position="556"/>
    </location>
</feature>
<keyword evidence="6" id="KW-0067">ATP-binding</keyword>
<dbReference type="Gene3D" id="1.10.287.510">
    <property type="entry name" value="Helix hairpin bin"/>
    <property type="match status" value="1"/>
</dbReference>
<keyword evidence="13" id="KW-1185">Reference proteome</keyword>
<dbReference type="Pfam" id="PF13304">
    <property type="entry name" value="AAA_21"/>
    <property type="match status" value="1"/>
</dbReference>
<dbReference type="InterPro" id="IPR003959">
    <property type="entry name" value="ATPase_AAA_core"/>
</dbReference>
<evidence type="ECO:0000313" key="12">
    <source>
        <dbReference type="EMBL" id="QOR94693.1"/>
    </source>
</evidence>
<evidence type="ECO:0000256" key="6">
    <source>
        <dbReference type="ARBA" id="ARBA00022840"/>
    </source>
</evidence>
<evidence type="ECO:0000256" key="3">
    <source>
        <dbReference type="ARBA" id="ARBA00022763"/>
    </source>
</evidence>
<evidence type="ECO:0000256" key="8">
    <source>
        <dbReference type="ARBA" id="ARBA00023204"/>
    </source>
</evidence>
<organism evidence="12 13">
    <name type="scientific">Thermosphaera chiliense</name>
    <dbReference type="NCBI Taxonomy" id="3402707"/>
    <lineage>
        <taxon>Archaea</taxon>
        <taxon>Thermoproteota</taxon>
        <taxon>Thermoprotei</taxon>
        <taxon>Desulfurococcales</taxon>
        <taxon>Desulfurococcaceae</taxon>
        <taxon>Thermosphaera</taxon>
    </lineage>
</organism>
<dbReference type="InterPro" id="IPR013134">
    <property type="entry name" value="Zn_hook_RAD50"/>
</dbReference>
<reference evidence="12 13" key="1">
    <citation type="submission" date="2020-10" db="EMBL/GenBank/DDBJ databases">
        <title>Complete genome sequence of Thermosphaera aggregans strain 3507.</title>
        <authorList>
            <person name="Zayulina K.S."/>
            <person name="Elcheninov A.G."/>
            <person name="Toshchakov S.V."/>
            <person name="Kublanov I.V."/>
            <person name="Kochetkova T.V."/>
        </authorList>
    </citation>
    <scope>NUCLEOTIDE SEQUENCE [LARGE SCALE GENOMIC DNA]</scope>
    <source>
        <strain evidence="12 13">3507</strain>
    </source>
</reference>
<dbReference type="PANTHER" id="PTHR32114">
    <property type="entry name" value="ABC TRANSPORTER ABCH.3"/>
    <property type="match status" value="1"/>
</dbReference>
<dbReference type="Proteomes" id="UP000593766">
    <property type="component" value="Chromosome"/>
</dbReference>
<name>A0A7M1UT67_9CREN</name>
<dbReference type="InterPro" id="IPR038729">
    <property type="entry name" value="Rad50/SbcC_AAA"/>
</dbReference>
<dbReference type="KEGG" id="tcs:IMZ38_01795"/>
<feature type="coiled-coil region" evidence="10">
    <location>
        <begin position="520"/>
        <end position="792"/>
    </location>
</feature>
<keyword evidence="4" id="KW-0378">Hydrolase</keyword>
<dbReference type="Pfam" id="PF13476">
    <property type="entry name" value="AAA_23"/>
    <property type="match status" value="1"/>
</dbReference>
<keyword evidence="3" id="KW-0227">DNA damage</keyword>
<dbReference type="GO" id="GO:0046872">
    <property type="term" value="F:metal ion binding"/>
    <property type="evidence" value="ECO:0007669"/>
    <property type="project" value="UniProtKB-UniRule"/>
</dbReference>
<evidence type="ECO:0000256" key="2">
    <source>
        <dbReference type="ARBA" id="ARBA00022741"/>
    </source>
</evidence>
<evidence type="ECO:0000256" key="5">
    <source>
        <dbReference type="ARBA" id="ARBA00022833"/>
    </source>
</evidence>
<protein>
    <submittedName>
        <fullName evidence="12">SMC family ATPase</fullName>
    </submittedName>
</protein>
<dbReference type="PANTHER" id="PTHR32114:SF2">
    <property type="entry name" value="ABC TRANSPORTER ABCH.3"/>
    <property type="match status" value="1"/>
</dbReference>
<accession>A0A7M1UT67</accession>
<evidence type="ECO:0000256" key="7">
    <source>
        <dbReference type="ARBA" id="ARBA00023054"/>
    </source>
</evidence>
<evidence type="ECO:0000259" key="11">
    <source>
        <dbReference type="PROSITE" id="PS51131"/>
    </source>
</evidence>
<dbReference type="GO" id="GO:0006302">
    <property type="term" value="P:double-strand break repair"/>
    <property type="evidence" value="ECO:0007669"/>
    <property type="project" value="InterPro"/>
</dbReference>
<dbReference type="SUPFAM" id="SSF52540">
    <property type="entry name" value="P-loop containing nucleoside triphosphate hydrolases"/>
    <property type="match status" value="1"/>
</dbReference>
<evidence type="ECO:0000256" key="9">
    <source>
        <dbReference type="PROSITE-ProRule" id="PRU00471"/>
    </source>
</evidence>
<dbReference type="InterPro" id="IPR027417">
    <property type="entry name" value="P-loop_NTPase"/>
</dbReference>
<feature type="coiled-coil region" evidence="10">
    <location>
        <begin position="232"/>
        <end position="327"/>
    </location>
</feature>
<gene>
    <name evidence="12" type="ORF">IMZ38_01795</name>
</gene>
<feature type="coiled-coil region" evidence="10">
    <location>
        <begin position="354"/>
        <end position="415"/>
    </location>
</feature>
<dbReference type="AlphaFoldDB" id="A0A7M1UT67"/>
<feature type="coiled-coil region" evidence="10">
    <location>
        <begin position="451"/>
        <end position="478"/>
    </location>
</feature>
<dbReference type="GO" id="GO:0016887">
    <property type="term" value="F:ATP hydrolysis activity"/>
    <property type="evidence" value="ECO:0007669"/>
    <property type="project" value="InterPro"/>
</dbReference>
<keyword evidence="2" id="KW-0547">Nucleotide-binding</keyword>
<keyword evidence="7 10" id="KW-0175">Coiled coil</keyword>
<sequence length="956" mass="109606">MGATTQVLDQTGSRDLDKAGAESSTLILQKVVLEGFLSHNKTEVVFEKGVNTIVGPNGAGKSSILEAIYYALTGNGWRIRRKEQLVNLKHSSAKVILEFKHEGKTYRVERLIPSGASEKAMLWELREGKGKVIADRATDVNAKLAEILGIETSKLDGIVLVNQGELTKVFASLSPSERKEILDKLLGLDLYEKISEKLREYCPETSTPYQVCPGANVERTVENIREQVLRKHSGLLERREEYVQKKSEYERKIQEARRRIREERLEEKALELEKARAEKESLSNKLSEINATASSLRGNLQSLLSRIADYEERLAWVEREIREKEKLVKTPSFKERVNSLIKIHGEEKSKREVLKAREEQLKALEKVRGELEKLEAEHGSLVKLEEAVRSLESEKTSALEKLNALNQELGSIEGQERRLVSEIRKLRERIRDVVRGSQLSRIEPLIAEESVEKLEELLRKTEEELASLTAELEKTVREEASKQALKQQVEKSIELLETSPQPECPVCKRPLEGRRKEEILADFRKHLSELEKELRDLESRITLLRTRQSQASVELEGLKQVVEALKEVAGRKAELERLGERKKQVKAVAEQLSARVRQLEEALNKYRSHLSNWRSLVANFDVNTYSQLKGEVEGLNKEIEGLSNEFTRLSTELAGELGLAVRSREEIVQILQEELKKATQAELDLAKLGVEKEKLEADIRDFRKQVEEISARLKELEKARVEVQARLESVEKTLKELEEAGKKLEELKRIIEVSTEHVKLYTSELEKVEKELEDLRNLVKEINKAIRKAMIINYLREKIFHKDGVPRYLRRYYVDLISKMMESWSDVFNLRFYSVRLDENYELQVELAGARGRVLGVPQLSGGEKVAISILGLLALHQIVTRGRIGFLALDEPTEYLDQERRRELINLLKKFRGGEGIPQLIVVTHDVEVRDAADVVYAVRKEEDTEYSRVEREEA</sequence>
<feature type="binding site" evidence="9">
    <location>
        <position position="507"/>
    </location>
    <ligand>
        <name>Zn(2+)</name>
        <dbReference type="ChEBI" id="CHEBI:29105"/>
    </ligand>
</feature>
<feature type="binding site" evidence="9">
    <location>
        <position position="504"/>
    </location>
    <ligand>
        <name>Zn(2+)</name>
        <dbReference type="ChEBI" id="CHEBI:29105"/>
    </ligand>
</feature>
<proteinExistence type="predicted"/>
<dbReference type="GeneID" id="59454111"/>